<name>A0AAW9K2I8_CARML</name>
<gene>
    <name evidence="2" type="ORF">RAK27_15625</name>
</gene>
<dbReference type="Pfam" id="PF05975">
    <property type="entry name" value="EcsB"/>
    <property type="match status" value="1"/>
</dbReference>
<feature type="transmembrane region" description="Helical" evidence="1">
    <location>
        <begin position="61"/>
        <end position="83"/>
    </location>
</feature>
<keyword evidence="1" id="KW-1133">Transmembrane helix</keyword>
<feature type="transmembrane region" description="Helical" evidence="1">
    <location>
        <begin position="379"/>
        <end position="399"/>
    </location>
</feature>
<sequence>MMMLEIWKKRLKLHEKKMARYLKYVLNDHFVIVCFFIFGALSLGYSNLLKTLDSSFIWGRWIALLIFVASIFIGKLATLIEAPDAVFLLPKEKELPRYLKAAKAYSLLLPTFLIVLLTAFVMPLLVATTEFDFFDMTYFALILLLLKNWDLDIQLLSLKLSGKEERLKWQLIKLGIAIFIVALAVFFSPILATCLAIILQFVSGPIFKKIENETIYQWEMMVQDEEQRMHRIYQFINLFTDIPSLKGKVKRRRYLDVLLQRIQPIHQNTFSFLYARTFLRGTEYSGLYLRLSVIVVLLIIFSHSFIMAILLSILFIYLTGFQLLPLYFHYDNMALTRLYPVNELAKGKALKKLFSVALGGQAIAIFITSLFTLTLAESLLIFIGCLAFVFIFTQVYVPIRLKKMKKSRAY</sequence>
<feature type="transmembrane region" description="Helical" evidence="1">
    <location>
        <begin position="287"/>
        <end position="318"/>
    </location>
</feature>
<keyword evidence="1" id="KW-0472">Membrane</keyword>
<dbReference type="AlphaFoldDB" id="A0AAW9K2I8"/>
<protein>
    <submittedName>
        <fullName evidence="2">ABC transporter permease</fullName>
    </submittedName>
</protein>
<dbReference type="GO" id="GO:0016020">
    <property type="term" value="C:membrane"/>
    <property type="evidence" value="ECO:0007669"/>
    <property type="project" value="InterPro"/>
</dbReference>
<dbReference type="RefSeq" id="WP_057001486.1">
    <property type="nucleotide sequence ID" value="NZ_CBCPHU010000009.1"/>
</dbReference>
<evidence type="ECO:0000256" key="1">
    <source>
        <dbReference type="SAM" id="Phobius"/>
    </source>
</evidence>
<evidence type="ECO:0000313" key="3">
    <source>
        <dbReference type="Proteomes" id="UP001290462"/>
    </source>
</evidence>
<dbReference type="PIRSF" id="PIRSF037259">
    <property type="entry name" value="EcsB_ABC"/>
    <property type="match status" value="1"/>
</dbReference>
<feature type="transmembrane region" description="Helical" evidence="1">
    <location>
        <begin position="104"/>
        <end position="127"/>
    </location>
</feature>
<feature type="transmembrane region" description="Helical" evidence="1">
    <location>
        <begin position="353"/>
        <end position="373"/>
    </location>
</feature>
<feature type="transmembrane region" description="Helical" evidence="1">
    <location>
        <begin position="21"/>
        <end position="41"/>
    </location>
</feature>
<feature type="transmembrane region" description="Helical" evidence="1">
    <location>
        <begin position="171"/>
        <end position="199"/>
    </location>
</feature>
<accession>A0AAW9K2I8</accession>
<evidence type="ECO:0000313" key="2">
    <source>
        <dbReference type="EMBL" id="MDZ5760065.1"/>
    </source>
</evidence>
<comment type="caution">
    <text evidence="2">The sequence shown here is derived from an EMBL/GenBank/DDBJ whole genome shotgun (WGS) entry which is preliminary data.</text>
</comment>
<reference evidence="2" key="1">
    <citation type="submission" date="2023-08" db="EMBL/GenBank/DDBJ databases">
        <title>Genomic characterization of piscicolin 126 produced by Carnobacterium maltaromaticum CM22 strain isolated from salmon (Salmo salar).</title>
        <authorList>
            <person name="Gonzalez-Gragera E."/>
            <person name="Garcia-Lopez J.D."/>
            <person name="Teso-Perez C."/>
            <person name="Gimenez-Hernandez I."/>
            <person name="Peralta-Sanchez J.M."/>
            <person name="Valdivia E."/>
            <person name="Montalban-Lopez M."/>
            <person name="Martin-Platero A.M."/>
            <person name="Banos A."/>
            <person name="Martinez-Bueno M."/>
        </authorList>
    </citation>
    <scope>NUCLEOTIDE SEQUENCE</scope>
    <source>
        <strain evidence="2">CM22</strain>
    </source>
</reference>
<keyword evidence="1" id="KW-0812">Transmembrane</keyword>
<dbReference type="InterPro" id="IPR010288">
    <property type="entry name" value="EcsB_ABC"/>
</dbReference>
<organism evidence="2 3">
    <name type="scientific">Carnobacterium maltaromaticum</name>
    <name type="common">Carnobacterium piscicola</name>
    <dbReference type="NCBI Taxonomy" id="2751"/>
    <lineage>
        <taxon>Bacteria</taxon>
        <taxon>Bacillati</taxon>
        <taxon>Bacillota</taxon>
        <taxon>Bacilli</taxon>
        <taxon>Lactobacillales</taxon>
        <taxon>Carnobacteriaceae</taxon>
        <taxon>Carnobacterium</taxon>
    </lineage>
</organism>
<proteinExistence type="predicted"/>
<dbReference type="Proteomes" id="UP001290462">
    <property type="component" value="Unassembled WGS sequence"/>
</dbReference>
<dbReference type="EMBL" id="JAVBVO010000005">
    <property type="protein sequence ID" value="MDZ5760065.1"/>
    <property type="molecule type" value="Genomic_DNA"/>
</dbReference>